<accession>A0A9P6J9Q1</accession>
<protein>
    <submittedName>
        <fullName evidence="2">Uncharacterized protein</fullName>
    </submittedName>
</protein>
<comment type="caution">
    <text evidence="2">The sequence shown here is derived from an EMBL/GenBank/DDBJ whole genome shotgun (WGS) entry which is preliminary data.</text>
</comment>
<organism evidence="2 3">
    <name type="scientific">Mortierella alpina</name>
    <name type="common">Oleaginous fungus</name>
    <name type="synonym">Mortierella renispora</name>
    <dbReference type="NCBI Taxonomy" id="64518"/>
    <lineage>
        <taxon>Eukaryota</taxon>
        <taxon>Fungi</taxon>
        <taxon>Fungi incertae sedis</taxon>
        <taxon>Mucoromycota</taxon>
        <taxon>Mortierellomycotina</taxon>
        <taxon>Mortierellomycetes</taxon>
        <taxon>Mortierellales</taxon>
        <taxon>Mortierellaceae</taxon>
        <taxon>Mortierella</taxon>
    </lineage>
</organism>
<sequence length="252" mass="26656">MSFIPTVVASYTVAATHAAGETDTSNSVESLKFEAPIVSAGAGSNGNALYLGALAQALSALQESVNAGLTKRLIEQGVLAEASENGDLAVNTKLRTKVPGQPNNSKKGQTKKQQQRAQQQNSGENQMAITTAAPTQDTTPTIESVSAVASSMDVDPINTTTLETSMLSNPDMEHQYKPKGGIYGGDDDENNQDKDEVDLVMEADPGEVDGACLELPKGTEDQQQQQQQYNKKRNVLPAETASAKKSRGSEDV</sequence>
<evidence type="ECO:0000256" key="1">
    <source>
        <dbReference type="SAM" id="MobiDB-lite"/>
    </source>
</evidence>
<reference evidence="2" key="1">
    <citation type="journal article" date="2020" name="Fungal Divers.">
        <title>Resolving the Mortierellaceae phylogeny through synthesis of multi-gene phylogenetics and phylogenomics.</title>
        <authorList>
            <person name="Vandepol N."/>
            <person name="Liber J."/>
            <person name="Desiro A."/>
            <person name="Na H."/>
            <person name="Kennedy M."/>
            <person name="Barry K."/>
            <person name="Grigoriev I.V."/>
            <person name="Miller A.N."/>
            <person name="O'Donnell K."/>
            <person name="Stajich J.E."/>
            <person name="Bonito G."/>
        </authorList>
    </citation>
    <scope>NUCLEOTIDE SEQUENCE</scope>
    <source>
        <strain evidence="2">CK1249</strain>
    </source>
</reference>
<feature type="region of interest" description="Disordered" evidence="1">
    <location>
        <begin position="90"/>
        <end position="125"/>
    </location>
</feature>
<proteinExistence type="predicted"/>
<dbReference type="AlphaFoldDB" id="A0A9P6J9Q1"/>
<dbReference type="OrthoDB" id="2446977at2759"/>
<evidence type="ECO:0000313" key="2">
    <source>
        <dbReference type="EMBL" id="KAF9964270.1"/>
    </source>
</evidence>
<gene>
    <name evidence="2" type="ORF">BGZ70_006700</name>
</gene>
<name>A0A9P6J9Q1_MORAP</name>
<dbReference type="EMBL" id="JAAAHY010000385">
    <property type="protein sequence ID" value="KAF9964270.1"/>
    <property type="molecule type" value="Genomic_DNA"/>
</dbReference>
<feature type="compositionally biased region" description="Low complexity" evidence="1">
    <location>
        <begin position="115"/>
        <end position="125"/>
    </location>
</feature>
<evidence type="ECO:0000313" key="3">
    <source>
        <dbReference type="Proteomes" id="UP000738359"/>
    </source>
</evidence>
<feature type="region of interest" description="Disordered" evidence="1">
    <location>
        <begin position="167"/>
        <end position="252"/>
    </location>
</feature>
<dbReference type="Proteomes" id="UP000738359">
    <property type="component" value="Unassembled WGS sequence"/>
</dbReference>
<keyword evidence="3" id="KW-1185">Reference proteome</keyword>
<feature type="compositionally biased region" description="Acidic residues" evidence="1">
    <location>
        <begin position="185"/>
        <end position="207"/>
    </location>
</feature>